<dbReference type="PANTHER" id="PTHR30437">
    <property type="entry name" value="TRANSCRIPTION ELONGATION FACTOR GREA"/>
    <property type="match status" value="1"/>
</dbReference>
<dbReference type="NCBIfam" id="NF001263">
    <property type="entry name" value="PRK00226.1-4"/>
    <property type="match status" value="1"/>
</dbReference>
<evidence type="ECO:0000259" key="11">
    <source>
        <dbReference type="Pfam" id="PF03449"/>
    </source>
</evidence>
<dbReference type="Pfam" id="PF01272">
    <property type="entry name" value="GreA_GreB"/>
    <property type="match status" value="1"/>
</dbReference>
<dbReference type="Proteomes" id="UP000177626">
    <property type="component" value="Unassembled WGS sequence"/>
</dbReference>
<dbReference type="FunFam" id="1.10.287.180:FF:000001">
    <property type="entry name" value="Transcription elongation factor GreA"/>
    <property type="match status" value="1"/>
</dbReference>
<dbReference type="InterPro" id="IPR036805">
    <property type="entry name" value="Tscrpt_elong_fac_GreA/B_N_sf"/>
</dbReference>
<evidence type="ECO:0000256" key="9">
    <source>
        <dbReference type="RuleBase" id="RU000556"/>
    </source>
</evidence>
<evidence type="ECO:0000256" key="7">
    <source>
        <dbReference type="ARBA" id="ARBA00030776"/>
    </source>
</evidence>
<dbReference type="NCBIfam" id="TIGR01462">
    <property type="entry name" value="greA"/>
    <property type="match status" value="1"/>
</dbReference>
<reference evidence="12 13" key="1">
    <citation type="journal article" date="2016" name="Nat. Commun.">
        <title>Thousands of microbial genomes shed light on interconnected biogeochemical processes in an aquifer system.</title>
        <authorList>
            <person name="Anantharaman K."/>
            <person name="Brown C.T."/>
            <person name="Hug L.A."/>
            <person name="Sharon I."/>
            <person name="Castelle C.J."/>
            <person name="Probst A.J."/>
            <person name="Thomas B.C."/>
            <person name="Singh A."/>
            <person name="Wilkins M.J."/>
            <person name="Karaoz U."/>
            <person name="Brodie E.L."/>
            <person name="Williams K.H."/>
            <person name="Hubbard S.S."/>
            <person name="Banfield J.F."/>
        </authorList>
    </citation>
    <scope>NUCLEOTIDE SEQUENCE [LARGE SCALE GENOMIC DNA]</scope>
</reference>
<evidence type="ECO:0000256" key="6">
    <source>
        <dbReference type="ARBA" id="ARBA00024916"/>
    </source>
</evidence>
<keyword evidence="4 8" id="KW-0238">DNA-binding</keyword>
<evidence type="ECO:0000256" key="3">
    <source>
        <dbReference type="ARBA" id="ARBA00023015"/>
    </source>
</evidence>
<accession>A0A1G2C0Z0</accession>
<evidence type="ECO:0000313" key="13">
    <source>
        <dbReference type="Proteomes" id="UP000177626"/>
    </source>
</evidence>
<dbReference type="Pfam" id="PF03449">
    <property type="entry name" value="GreA_GreB_N"/>
    <property type="match status" value="1"/>
</dbReference>
<dbReference type="InterPro" id="IPR023459">
    <property type="entry name" value="Tscrpt_elong_fac_GreA/B_fam"/>
</dbReference>
<keyword evidence="3 8" id="KW-0805">Transcription regulation</keyword>
<dbReference type="InterPro" id="IPR001437">
    <property type="entry name" value="Tscrpt_elong_fac_GreA/B_C"/>
</dbReference>
<dbReference type="Gene3D" id="1.10.287.180">
    <property type="entry name" value="Transcription elongation factor, GreA/GreB, N-terminal domain"/>
    <property type="match status" value="1"/>
</dbReference>
<evidence type="ECO:0000256" key="8">
    <source>
        <dbReference type="HAMAP-Rule" id="MF_00105"/>
    </source>
</evidence>
<gene>
    <name evidence="8" type="primary">greA</name>
    <name evidence="12" type="ORF">A2406_02005</name>
</gene>
<name>A0A1G2C0Z0_9BACT</name>
<dbReference type="Gene3D" id="3.10.50.30">
    <property type="entry name" value="Transcription elongation factor, GreA/GreB, C-terminal domain"/>
    <property type="match status" value="1"/>
</dbReference>
<comment type="caution">
    <text evidence="12">The sequence shown here is derived from an EMBL/GenBank/DDBJ whole genome shotgun (WGS) entry which is preliminary data.</text>
</comment>
<evidence type="ECO:0000256" key="5">
    <source>
        <dbReference type="ARBA" id="ARBA00023163"/>
    </source>
</evidence>
<evidence type="ECO:0000256" key="2">
    <source>
        <dbReference type="ARBA" id="ARBA00013729"/>
    </source>
</evidence>
<dbReference type="PIRSF" id="PIRSF006092">
    <property type="entry name" value="GreA_GreB"/>
    <property type="match status" value="1"/>
</dbReference>
<dbReference type="EMBL" id="MHKQ01000010">
    <property type="protein sequence ID" value="OGY94250.1"/>
    <property type="molecule type" value="Genomic_DNA"/>
</dbReference>
<dbReference type="GO" id="GO:0003677">
    <property type="term" value="F:DNA binding"/>
    <property type="evidence" value="ECO:0007669"/>
    <property type="project" value="UniProtKB-UniRule"/>
</dbReference>
<keyword evidence="12" id="KW-0648">Protein biosynthesis</keyword>
<dbReference type="PROSITE" id="PS00829">
    <property type="entry name" value="GREAB_1"/>
    <property type="match status" value="1"/>
</dbReference>
<protein>
    <recommendedName>
        <fullName evidence="2 8">Transcription elongation factor GreA</fullName>
    </recommendedName>
    <alternativeName>
        <fullName evidence="7 8">Transcript cleavage factor GreA</fullName>
    </alternativeName>
</protein>
<proteinExistence type="inferred from homology"/>
<dbReference type="InterPro" id="IPR036953">
    <property type="entry name" value="GreA/GreB_C_sf"/>
</dbReference>
<keyword evidence="5 8" id="KW-0804">Transcription</keyword>
<feature type="domain" description="Transcription elongation factor GreA/GreB N-terminal" evidence="11">
    <location>
        <begin position="5"/>
        <end position="73"/>
    </location>
</feature>
<evidence type="ECO:0000259" key="10">
    <source>
        <dbReference type="Pfam" id="PF01272"/>
    </source>
</evidence>
<dbReference type="InterPro" id="IPR028624">
    <property type="entry name" value="Tscrpt_elong_fac_GreA/B"/>
</dbReference>
<dbReference type="InterPro" id="IPR022691">
    <property type="entry name" value="Tscrpt_elong_fac_GreA/B_N"/>
</dbReference>
<dbReference type="InterPro" id="IPR018151">
    <property type="entry name" value="TF_GreA/GreB_CS"/>
</dbReference>
<dbReference type="GO" id="GO:0032784">
    <property type="term" value="P:regulation of DNA-templated transcription elongation"/>
    <property type="evidence" value="ECO:0007669"/>
    <property type="project" value="UniProtKB-UniRule"/>
</dbReference>
<dbReference type="PANTHER" id="PTHR30437:SF4">
    <property type="entry name" value="TRANSCRIPTION ELONGATION FACTOR GREA"/>
    <property type="match status" value="1"/>
</dbReference>
<dbReference type="GO" id="GO:0003746">
    <property type="term" value="F:translation elongation factor activity"/>
    <property type="evidence" value="ECO:0007669"/>
    <property type="project" value="UniProtKB-KW"/>
</dbReference>
<dbReference type="SUPFAM" id="SSF54534">
    <property type="entry name" value="FKBP-like"/>
    <property type="match status" value="1"/>
</dbReference>
<dbReference type="HAMAP" id="MF_00105">
    <property type="entry name" value="GreA_GreB"/>
    <property type="match status" value="1"/>
</dbReference>
<sequence>MDNKILTKEGLNKLKEELEHLKNNKRPQVSDRIKQAKELGDLSENAEYQEAKEEQSFVEGRILELERLIKTSSVAEKASSDGRVHVGSQVKIDKEGQIMNFTIVGSTEADPVRGKISLESPFGEALMGKSVGDEAEINLPGRKTTCKILEIQ</sequence>
<comment type="similarity">
    <text evidence="1 8 9">Belongs to the GreA/GreB family.</text>
</comment>
<dbReference type="InterPro" id="IPR006359">
    <property type="entry name" value="Tscrpt_elong_fac_GreA"/>
</dbReference>
<comment type="function">
    <text evidence="6 8 9">Necessary for efficient RNA polymerase transcription elongation past template-encoded arresting sites. The arresting sites in DNA have the property of trapping a certain fraction of elongating RNA polymerases that pass through, resulting in locked ternary complexes. Cleavage of the nascent transcript by cleavage factors such as GreA or GreB allows the resumption of elongation from the new 3'terminus. GreA releases sequences of 2 to 3 nucleotides.</text>
</comment>
<evidence type="ECO:0000313" key="12">
    <source>
        <dbReference type="EMBL" id="OGY94250.1"/>
    </source>
</evidence>
<evidence type="ECO:0000256" key="4">
    <source>
        <dbReference type="ARBA" id="ARBA00023125"/>
    </source>
</evidence>
<dbReference type="GO" id="GO:0006354">
    <property type="term" value="P:DNA-templated transcription elongation"/>
    <property type="evidence" value="ECO:0007669"/>
    <property type="project" value="TreeGrafter"/>
</dbReference>
<feature type="domain" description="Transcription elongation factor GreA/GreB C-terminal" evidence="10">
    <location>
        <begin position="80"/>
        <end position="151"/>
    </location>
</feature>
<organism evidence="12 13">
    <name type="scientific">Candidatus Komeilibacteria bacterium RIFOXYC1_FULL_37_11</name>
    <dbReference type="NCBI Taxonomy" id="1798555"/>
    <lineage>
        <taxon>Bacteria</taxon>
        <taxon>Candidatus Komeiliibacteriota</taxon>
    </lineage>
</organism>
<dbReference type="GO" id="GO:0070063">
    <property type="term" value="F:RNA polymerase binding"/>
    <property type="evidence" value="ECO:0007669"/>
    <property type="project" value="InterPro"/>
</dbReference>
<dbReference type="SUPFAM" id="SSF46557">
    <property type="entry name" value="GreA transcript cleavage protein, N-terminal domain"/>
    <property type="match status" value="1"/>
</dbReference>
<evidence type="ECO:0000256" key="1">
    <source>
        <dbReference type="ARBA" id="ARBA00008213"/>
    </source>
</evidence>
<keyword evidence="12" id="KW-0251">Elongation factor</keyword>
<dbReference type="AlphaFoldDB" id="A0A1G2C0Z0"/>